<sequence>MPPQNGQNITNLSGTWVMDKGLSNNLDAVFKLQGISWIIRKVISASTATLKITQGSDEVDDSPTCAPTEWMTLEPALAGGLEGTPEKRLLTWAKFEHNDNLFGRVIIRSHYVSGQRTEDGRVRPLIEPFTKVVSKPDSESILTEAVVLAPDTTGTEVEMDKAFIHDFIRSVYHGWTAEQIWTVEIIEEEPLLTRRIVVWKGSYAECARAFYRLT</sequence>
<organism evidence="1 2">
    <name type="scientific">Aspergillus parasiticus</name>
    <dbReference type="NCBI Taxonomy" id="5067"/>
    <lineage>
        <taxon>Eukaryota</taxon>
        <taxon>Fungi</taxon>
        <taxon>Dikarya</taxon>
        <taxon>Ascomycota</taxon>
        <taxon>Pezizomycotina</taxon>
        <taxon>Eurotiomycetes</taxon>
        <taxon>Eurotiomycetidae</taxon>
        <taxon>Eurotiales</taxon>
        <taxon>Aspergillaceae</taxon>
        <taxon>Aspergillus</taxon>
        <taxon>Aspergillus subgen. Circumdati</taxon>
    </lineage>
</organism>
<dbReference type="SUPFAM" id="SSF50814">
    <property type="entry name" value="Lipocalins"/>
    <property type="match status" value="1"/>
</dbReference>
<dbReference type="PANTHER" id="PTHR38115:SF1">
    <property type="entry name" value="LIPOCALIN-LIKE DOMAIN-CONTAINING PROTEIN"/>
    <property type="match status" value="1"/>
</dbReference>
<dbReference type="InterPro" id="IPR012674">
    <property type="entry name" value="Calycin"/>
</dbReference>
<name>A0A5N6D2J0_ASPPA</name>
<protein>
    <submittedName>
        <fullName evidence="1">Uncharacterized protein</fullName>
    </submittedName>
</protein>
<dbReference type="Gene3D" id="2.40.128.20">
    <property type="match status" value="1"/>
</dbReference>
<dbReference type="EMBL" id="ML735075">
    <property type="protein sequence ID" value="KAB8199465.1"/>
    <property type="molecule type" value="Genomic_DNA"/>
</dbReference>
<reference evidence="1 2" key="1">
    <citation type="submission" date="2019-04" db="EMBL/GenBank/DDBJ databases">
        <title>Fungal friends and foes A comparative genomics study of 23 Aspergillus species from section Flavi.</title>
        <authorList>
            <consortium name="DOE Joint Genome Institute"/>
            <person name="Kjaerbolling I."/>
            <person name="Vesth T.C."/>
            <person name="Frisvad J.C."/>
            <person name="Nybo J.L."/>
            <person name="Theobald S."/>
            <person name="Kildgaard S."/>
            <person name="Petersen T.I."/>
            <person name="Kuo A."/>
            <person name="Sato A."/>
            <person name="Lyhne E.K."/>
            <person name="Kogle M.E."/>
            <person name="Wiebenga A."/>
            <person name="Kun R.S."/>
            <person name="Lubbers R.J."/>
            <person name="Makela M.R."/>
            <person name="Barry K."/>
            <person name="Chovatia M."/>
            <person name="Clum A."/>
            <person name="Daum C."/>
            <person name="Haridas S."/>
            <person name="He G."/>
            <person name="LaButti K."/>
            <person name="Lipzen A."/>
            <person name="Mondo S."/>
            <person name="Pangilinan J."/>
            <person name="Riley R."/>
            <person name="Salamov A."/>
            <person name="Simmons B.A."/>
            <person name="Magnuson J.K."/>
            <person name="Henrissat B."/>
            <person name="Mortensen U.H."/>
            <person name="Larsen T.O."/>
            <person name="De vries R.P."/>
            <person name="Grigoriev I.V."/>
            <person name="Machida M."/>
            <person name="Baker S.E."/>
            <person name="Andersen M.R."/>
        </authorList>
    </citation>
    <scope>NUCLEOTIDE SEQUENCE [LARGE SCALE GENOMIC DNA]</scope>
    <source>
        <strain evidence="1 2">CBS 117618</strain>
    </source>
</reference>
<proteinExistence type="predicted"/>
<dbReference type="Proteomes" id="UP000326532">
    <property type="component" value="Unassembled WGS sequence"/>
</dbReference>
<dbReference type="AlphaFoldDB" id="A0A5N6D2J0"/>
<evidence type="ECO:0000313" key="2">
    <source>
        <dbReference type="Proteomes" id="UP000326532"/>
    </source>
</evidence>
<dbReference type="PANTHER" id="PTHR38115">
    <property type="entry name" value="LIPOCALIN-LIKE DOMAIN-CONTAINING PROTEIN"/>
    <property type="match status" value="1"/>
</dbReference>
<dbReference type="InterPro" id="IPR053037">
    <property type="entry name" value="Pericyclase_pydY-like"/>
</dbReference>
<evidence type="ECO:0000313" key="1">
    <source>
        <dbReference type="EMBL" id="KAB8199465.1"/>
    </source>
</evidence>
<gene>
    <name evidence="1" type="ORF">BDV34DRAFT_231201</name>
</gene>
<accession>A0A5N6D2J0</accession>
<keyword evidence="2" id="KW-1185">Reference proteome</keyword>
<dbReference type="VEuPathDB" id="FungiDB:BDV34DRAFT_231201"/>
<dbReference type="OMA" id="DINGSWF"/>